<accession>A0ABY9XBJ2</accession>
<dbReference type="InterPro" id="IPR013783">
    <property type="entry name" value="Ig-like_fold"/>
</dbReference>
<sequence length="406" mass="44539">MGLSVSALLLALVVALWSWPISEAPSRAAPVPERRPLATEVRSPAPPAPAPPPSRVPVPAVSTADAISAALREERVSVASSVVIEGIDRDRPWVCAGESMGLSARLGGEPEPGAVYRWVWPVSGGGAELHPGPTLQWRAPETAGRYFVRFQVCKDLGGRRVGVLAEREIELDVRRCGEGEGQRHEPLRLGVVQRGHGAFAFQALYQGRERIVAYTWDFGDGSTASTSEPLVEHTYALQGLGAQEIKSFTVRLQARFEQGGPLEATAFVLARGQPPLETPPPVDLRVSRWRPLPEGGWRSDVVVRAPEETDITWERLERISLHWDGQADTTTRPWREVIHVEEVLEHGGFRGYVTVSAAEATSDIKQLLDFLYGHDATGKDVVVSWSPFKREPPATLPEEQKPLPRK</sequence>
<reference evidence="3 4" key="1">
    <citation type="submission" date="2019-08" db="EMBL/GenBank/DDBJ databases">
        <title>Archangium and Cystobacter genomes.</title>
        <authorList>
            <person name="Chen I.-C.K."/>
            <person name="Wielgoss S."/>
        </authorList>
    </citation>
    <scope>NUCLEOTIDE SEQUENCE [LARGE SCALE GENOMIC DNA]</scope>
    <source>
        <strain evidence="3 4">Cbm 6</strain>
    </source>
</reference>
<protein>
    <submittedName>
        <fullName evidence="3">PKD domain-containing protein</fullName>
    </submittedName>
</protein>
<evidence type="ECO:0000313" key="3">
    <source>
        <dbReference type="EMBL" id="WNG52764.1"/>
    </source>
</evidence>
<evidence type="ECO:0000313" key="4">
    <source>
        <dbReference type="Proteomes" id="UP001611383"/>
    </source>
</evidence>
<dbReference type="CDD" id="cd00146">
    <property type="entry name" value="PKD"/>
    <property type="match status" value="1"/>
</dbReference>
<gene>
    <name evidence="3" type="ORF">F0U60_35440</name>
</gene>
<name>A0ABY9XBJ2_9BACT</name>
<dbReference type="PROSITE" id="PS50093">
    <property type="entry name" value="PKD"/>
    <property type="match status" value="1"/>
</dbReference>
<dbReference type="SUPFAM" id="SSF49299">
    <property type="entry name" value="PKD domain"/>
    <property type="match status" value="1"/>
</dbReference>
<feature type="region of interest" description="Disordered" evidence="1">
    <location>
        <begin position="26"/>
        <end position="59"/>
    </location>
</feature>
<dbReference type="Gene3D" id="2.60.40.10">
    <property type="entry name" value="Immunoglobulins"/>
    <property type="match status" value="1"/>
</dbReference>
<dbReference type="InterPro" id="IPR000601">
    <property type="entry name" value="PKD_dom"/>
</dbReference>
<feature type="compositionally biased region" description="Pro residues" evidence="1">
    <location>
        <begin position="44"/>
        <end position="56"/>
    </location>
</feature>
<dbReference type="EMBL" id="CP043494">
    <property type="protein sequence ID" value="WNG52764.1"/>
    <property type="molecule type" value="Genomic_DNA"/>
</dbReference>
<keyword evidence="4" id="KW-1185">Reference proteome</keyword>
<feature type="domain" description="PKD" evidence="2">
    <location>
        <begin position="201"/>
        <end position="239"/>
    </location>
</feature>
<organism evidence="3 4">
    <name type="scientific">Archangium minus</name>
    <dbReference type="NCBI Taxonomy" id="83450"/>
    <lineage>
        <taxon>Bacteria</taxon>
        <taxon>Pseudomonadati</taxon>
        <taxon>Myxococcota</taxon>
        <taxon>Myxococcia</taxon>
        <taxon>Myxococcales</taxon>
        <taxon>Cystobacterineae</taxon>
        <taxon>Archangiaceae</taxon>
        <taxon>Archangium</taxon>
    </lineage>
</organism>
<dbReference type="Pfam" id="PF00801">
    <property type="entry name" value="PKD"/>
    <property type="match status" value="1"/>
</dbReference>
<evidence type="ECO:0000256" key="1">
    <source>
        <dbReference type="SAM" id="MobiDB-lite"/>
    </source>
</evidence>
<proteinExistence type="predicted"/>
<dbReference type="Proteomes" id="UP001611383">
    <property type="component" value="Chromosome"/>
</dbReference>
<evidence type="ECO:0000259" key="2">
    <source>
        <dbReference type="PROSITE" id="PS50093"/>
    </source>
</evidence>
<dbReference type="InterPro" id="IPR035986">
    <property type="entry name" value="PKD_dom_sf"/>
</dbReference>